<dbReference type="Proteomes" id="UP000054166">
    <property type="component" value="Unassembled WGS sequence"/>
</dbReference>
<proteinExistence type="predicted"/>
<dbReference type="AlphaFoldDB" id="A0A0C3FE41"/>
<dbReference type="HOGENOM" id="CLU_2559087_0_0_1"/>
<name>A0A0C3FE41_PILCF</name>
<dbReference type="InParanoid" id="A0A0C3FE41"/>
<keyword evidence="2" id="KW-1185">Reference proteome</keyword>
<organism evidence="1 2">
    <name type="scientific">Piloderma croceum (strain F 1598)</name>
    <dbReference type="NCBI Taxonomy" id="765440"/>
    <lineage>
        <taxon>Eukaryota</taxon>
        <taxon>Fungi</taxon>
        <taxon>Dikarya</taxon>
        <taxon>Basidiomycota</taxon>
        <taxon>Agaricomycotina</taxon>
        <taxon>Agaricomycetes</taxon>
        <taxon>Agaricomycetidae</taxon>
        <taxon>Atheliales</taxon>
        <taxon>Atheliaceae</taxon>
        <taxon>Piloderma</taxon>
    </lineage>
</organism>
<evidence type="ECO:0000313" key="1">
    <source>
        <dbReference type="EMBL" id="KIM82680.1"/>
    </source>
</evidence>
<accession>A0A0C3FE41</accession>
<gene>
    <name evidence="1" type="ORF">PILCRDRAFT_453937</name>
</gene>
<reference evidence="1 2" key="1">
    <citation type="submission" date="2014-04" db="EMBL/GenBank/DDBJ databases">
        <authorList>
            <consortium name="DOE Joint Genome Institute"/>
            <person name="Kuo A."/>
            <person name="Tarkka M."/>
            <person name="Buscot F."/>
            <person name="Kohler A."/>
            <person name="Nagy L.G."/>
            <person name="Floudas D."/>
            <person name="Copeland A."/>
            <person name="Barry K.W."/>
            <person name="Cichocki N."/>
            <person name="Veneault-Fourrey C."/>
            <person name="LaButti K."/>
            <person name="Lindquist E.A."/>
            <person name="Lipzen A."/>
            <person name="Lundell T."/>
            <person name="Morin E."/>
            <person name="Murat C."/>
            <person name="Sun H."/>
            <person name="Tunlid A."/>
            <person name="Henrissat B."/>
            <person name="Grigoriev I.V."/>
            <person name="Hibbett D.S."/>
            <person name="Martin F."/>
            <person name="Nordberg H.P."/>
            <person name="Cantor M.N."/>
            <person name="Hua S.X."/>
        </authorList>
    </citation>
    <scope>NUCLEOTIDE SEQUENCE [LARGE SCALE GENOMIC DNA]</scope>
    <source>
        <strain evidence="1 2">F 1598</strain>
    </source>
</reference>
<reference evidence="2" key="2">
    <citation type="submission" date="2015-01" db="EMBL/GenBank/DDBJ databases">
        <title>Evolutionary Origins and Diversification of the Mycorrhizal Mutualists.</title>
        <authorList>
            <consortium name="DOE Joint Genome Institute"/>
            <consortium name="Mycorrhizal Genomics Consortium"/>
            <person name="Kohler A."/>
            <person name="Kuo A."/>
            <person name="Nagy L.G."/>
            <person name="Floudas D."/>
            <person name="Copeland A."/>
            <person name="Barry K.W."/>
            <person name="Cichocki N."/>
            <person name="Veneault-Fourrey C."/>
            <person name="LaButti K."/>
            <person name="Lindquist E.A."/>
            <person name="Lipzen A."/>
            <person name="Lundell T."/>
            <person name="Morin E."/>
            <person name="Murat C."/>
            <person name="Riley R."/>
            <person name="Ohm R."/>
            <person name="Sun H."/>
            <person name="Tunlid A."/>
            <person name="Henrissat B."/>
            <person name="Grigoriev I.V."/>
            <person name="Hibbett D.S."/>
            <person name="Martin F."/>
        </authorList>
    </citation>
    <scope>NUCLEOTIDE SEQUENCE [LARGE SCALE GENOMIC DNA]</scope>
    <source>
        <strain evidence="2">F 1598</strain>
    </source>
</reference>
<evidence type="ECO:0000313" key="2">
    <source>
        <dbReference type="Proteomes" id="UP000054166"/>
    </source>
</evidence>
<sequence>MSALYITIKLLNRPKDMTSGCPLSYYSRTSSGSSPASSFTSNSSFRWLAYPLQVRLRDIYWWDDSAELFISRYRRSTDGPAC</sequence>
<protein>
    <submittedName>
        <fullName evidence="1">Uncharacterized protein</fullName>
    </submittedName>
</protein>
<dbReference type="EMBL" id="KN832993">
    <property type="protein sequence ID" value="KIM82680.1"/>
    <property type="molecule type" value="Genomic_DNA"/>
</dbReference>